<sequence>MASAGRSRNYRRVMIRGKLRQLLNAAVREITTGSLKDADLVTKIRFLKGKKEENIKDARNQTSDGSVGIILTETDLNEWDDKIKELNTQRREEIAAQLVAPYSGATAAAARKKAKKARKKEREKIKKRMLSGKEPDGGWLLPPLGEGVEKDELEKFTMKLKKDLESGGESKGGRRKRKSRKRKRRRTKKRKSRKRKRRSKRRKN</sequence>
<accession>A0A6C0BZI3</accession>
<dbReference type="EMBL" id="MN739299">
    <property type="protein sequence ID" value="QHS97502.1"/>
    <property type="molecule type" value="Genomic_DNA"/>
</dbReference>
<evidence type="ECO:0000313" key="3">
    <source>
        <dbReference type="EMBL" id="QHS97502.1"/>
    </source>
</evidence>
<feature type="compositionally biased region" description="Basic residues" evidence="2">
    <location>
        <begin position="117"/>
        <end position="130"/>
    </location>
</feature>
<keyword evidence="1" id="KW-0175">Coiled coil</keyword>
<name>A0A6C0BZI3_9ZZZZ</name>
<feature type="region of interest" description="Disordered" evidence="2">
    <location>
        <begin position="159"/>
        <end position="204"/>
    </location>
</feature>
<proteinExistence type="predicted"/>
<feature type="compositionally biased region" description="Basic residues" evidence="2">
    <location>
        <begin position="173"/>
        <end position="204"/>
    </location>
</feature>
<feature type="region of interest" description="Disordered" evidence="2">
    <location>
        <begin position="117"/>
        <end position="145"/>
    </location>
</feature>
<protein>
    <submittedName>
        <fullName evidence="3">Uncharacterized protein</fullName>
    </submittedName>
</protein>
<reference evidence="3" key="1">
    <citation type="journal article" date="2020" name="Nature">
        <title>Giant virus diversity and host interactions through global metagenomics.</title>
        <authorList>
            <person name="Schulz F."/>
            <person name="Roux S."/>
            <person name="Paez-Espino D."/>
            <person name="Jungbluth S."/>
            <person name="Walsh D.A."/>
            <person name="Denef V.J."/>
            <person name="McMahon K.D."/>
            <person name="Konstantinidis K.T."/>
            <person name="Eloe-Fadrosh E.A."/>
            <person name="Kyrpides N.C."/>
            <person name="Woyke T."/>
        </authorList>
    </citation>
    <scope>NUCLEOTIDE SEQUENCE</scope>
    <source>
        <strain evidence="3">GVMAG-M-3300020169-51</strain>
    </source>
</reference>
<feature type="coiled-coil region" evidence="1">
    <location>
        <begin position="69"/>
        <end position="96"/>
    </location>
</feature>
<organism evidence="3">
    <name type="scientific">viral metagenome</name>
    <dbReference type="NCBI Taxonomy" id="1070528"/>
    <lineage>
        <taxon>unclassified sequences</taxon>
        <taxon>metagenomes</taxon>
        <taxon>organismal metagenomes</taxon>
    </lineage>
</organism>
<evidence type="ECO:0000256" key="1">
    <source>
        <dbReference type="SAM" id="Coils"/>
    </source>
</evidence>
<evidence type="ECO:0000256" key="2">
    <source>
        <dbReference type="SAM" id="MobiDB-lite"/>
    </source>
</evidence>
<dbReference type="AlphaFoldDB" id="A0A6C0BZI3"/>